<evidence type="ECO:0000256" key="9">
    <source>
        <dbReference type="ARBA" id="ARBA00022842"/>
    </source>
</evidence>
<organism evidence="14 15">
    <name type="scientific">Halodesulfovibrio aestuarii</name>
    <dbReference type="NCBI Taxonomy" id="126333"/>
    <lineage>
        <taxon>Bacteria</taxon>
        <taxon>Pseudomonadati</taxon>
        <taxon>Thermodesulfobacteriota</taxon>
        <taxon>Desulfovibrionia</taxon>
        <taxon>Desulfovibrionales</taxon>
        <taxon>Desulfovibrionaceae</taxon>
        <taxon>Halodesulfovibrio</taxon>
    </lineage>
</organism>
<sequence>MQYDKEMKFYLVGGAVRDMLLGISPKEYDFVFSGTVNDFISCNPTARKAGNDFGICILHGIEYAPIRGKTIEEDLTFRDLTINALALDDAARLYSLPQTLHDLEKKILRHASETAFIQDPLRVFRVARFAADLPDFTVHPGTLARMRYVAELGLLEHLTPERVGAELLKALSSIQPGRFLHILDEAKCLTPWFSELSCMSSVPAGPIPYHHGDCLAHIVNTVNYCKNDVTARYMALCHDLGKQETKKEILPRHIGHEKSGEQLAVCLGKRLKLSAHLIRAGAVAARQHMKGARYSVLRPGTKVDLLYSLHNQRIFKSFFMMVEADSGVNYLPQAQEELKVLLSVSLPPEQQNLGAESGRRLRELRCMALSSMQP</sequence>
<evidence type="ECO:0000256" key="6">
    <source>
        <dbReference type="ARBA" id="ARBA00022741"/>
    </source>
</evidence>
<dbReference type="AlphaFoldDB" id="A0A8G2C8H8"/>
<evidence type="ECO:0000313" key="14">
    <source>
        <dbReference type="EMBL" id="SHI69500.1"/>
    </source>
</evidence>
<comment type="caution">
    <text evidence="14">The sequence shown here is derived from an EMBL/GenBank/DDBJ whole genome shotgun (WGS) entry which is preliminary data.</text>
</comment>
<dbReference type="GO" id="GO:0003723">
    <property type="term" value="F:RNA binding"/>
    <property type="evidence" value="ECO:0007669"/>
    <property type="project" value="UniProtKB-KW"/>
</dbReference>
<comment type="similarity">
    <text evidence="11">Belongs to the tRNA nucleotidyltransferase/poly(A) polymerase family.</text>
</comment>
<keyword evidence="10 11" id="KW-0694">RNA-binding</keyword>
<dbReference type="Pfam" id="PF01743">
    <property type="entry name" value="PolyA_pol"/>
    <property type="match status" value="1"/>
</dbReference>
<keyword evidence="6" id="KW-0547">Nucleotide-binding</keyword>
<dbReference type="InterPro" id="IPR002646">
    <property type="entry name" value="PolA_pol_head_dom"/>
</dbReference>
<dbReference type="InterPro" id="IPR043519">
    <property type="entry name" value="NT_sf"/>
</dbReference>
<feature type="domain" description="tRNA nucleotidyltransferase/poly(A) polymerase RNA and SrmB- binding" evidence="13">
    <location>
        <begin position="135"/>
        <end position="196"/>
    </location>
</feature>
<keyword evidence="4" id="KW-0548">Nucleotidyltransferase</keyword>
<dbReference type="Gene3D" id="1.10.3090.10">
    <property type="entry name" value="cca-adding enzyme, domain 2"/>
    <property type="match status" value="1"/>
</dbReference>
<dbReference type="GO" id="GO:0008033">
    <property type="term" value="P:tRNA processing"/>
    <property type="evidence" value="ECO:0007669"/>
    <property type="project" value="UniProtKB-KW"/>
</dbReference>
<dbReference type="GO" id="GO:0042245">
    <property type="term" value="P:RNA repair"/>
    <property type="evidence" value="ECO:0007669"/>
    <property type="project" value="UniProtKB-KW"/>
</dbReference>
<evidence type="ECO:0000256" key="4">
    <source>
        <dbReference type="ARBA" id="ARBA00022695"/>
    </source>
</evidence>
<keyword evidence="3" id="KW-0819">tRNA processing</keyword>
<evidence type="ECO:0000259" key="12">
    <source>
        <dbReference type="Pfam" id="PF01743"/>
    </source>
</evidence>
<dbReference type="GO" id="GO:0005524">
    <property type="term" value="F:ATP binding"/>
    <property type="evidence" value="ECO:0007669"/>
    <property type="project" value="UniProtKB-KW"/>
</dbReference>
<evidence type="ECO:0000313" key="15">
    <source>
        <dbReference type="Proteomes" id="UP000184001"/>
    </source>
</evidence>
<evidence type="ECO:0000256" key="5">
    <source>
        <dbReference type="ARBA" id="ARBA00022723"/>
    </source>
</evidence>
<keyword evidence="5" id="KW-0479">Metal-binding</keyword>
<dbReference type="Gene3D" id="3.30.460.10">
    <property type="entry name" value="Beta Polymerase, domain 2"/>
    <property type="match status" value="2"/>
</dbReference>
<dbReference type="SUPFAM" id="SSF81301">
    <property type="entry name" value="Nucleotidyltransferase"/>
    <property type="match status" value="1"/>
</dbReference>
<dbReference type="InterPro" id="IPR050124">
    <property type="entry name" value="tRNA_CCA-adding_enzyme"/>
</dbReference>
<gene>
    <name evidence="14" type="ORF">SAMN05660830_00692</name>
</gene>
<feature type="domain" description="Poly A polymerase head" evidence="12">
    <location>
        <begin position="9"/>
        <end position="40"/>
    </location>
</feature>
<comment type="cofactor">
    <cofactor evidence="1">
        <name>Mg(2+)</name>
        <dbReference type="ChEBI" id="CHEBI:18420"/>
    </cofactor>
</comment>
<evidence type="ECO:0000256" key="8">
    <source>
        <dbReference type="ARBA" id="ARBA00022840"/>
    </source>
</evidence>
<dbReference type="Proteomes" id="UP000184001">
    <property type="component" value="Unassembled WGS sequence"/>
</dbReference>
<reference evidence="14 15" key="1">
    <citation type="submission" date="2016-11" db="EMBL/GenBank/DDBJ databases">
        <authorList>
            <person name="Varghese N."/>
            <person name="Submissions S."/>
        </authorList>
    </citation>
    <scope>NUCLEOTIDE SEQUENCE [LARGE SCALE GENOMIC DNA]</scope>
    <source>
        <strain evidence="14 15">DSM 17919</strain>
    </source>
</reference>
<evidence type="ECO:0000256" key="3">
    <source>
        <dbReference type="ARBA" id="ARBA00022694"/>
    </source>
</evidence>
<protein>
    <submittedName>
        <fullName evidence="14">tRNA nucleotidyltransferase (CCA-adding enzyme)</fullName>
    </submittedName>
</protein>
<dbReference type="GO" id="GO:0016779">
    <property type="term" value="F:nucleotidyltransferase activity"/>
    <property type="evidence" value="ECO:0007669"/>
    <property type="project" value="UniProtKB-KW"/>
</dbReference>
<evidence type="ECO:0000256" key="2">
    <source>
        <dbReference type="ARBA" id="ARBA00022679"/>
    </source>
</evidence>
<proteinExistence type="inferred from homology"/>
<dbReference type="EMBL" id="FQZR01000002">
    <property type="protein sequence ID" value="SHI69500.1"/>
    <property type="molecule type" value="Genomic_DNA"/>
</dbReference>
<evidence type="ECO:0000256" key="11">
    <source>
        <dbReference type="RuleBase" id="RU003953"/>
    </source>
</evidence>
<keyword evidence="8" id="KW-0067">ATP-binding</keyword>
<evidence type="ECO:0000256" key="10">
    <source>
        <dbReference type="ARBA" id="ARBA00022884"/>
    </source>
</evidence>
<evidence type="ECO:0000256" key="1">
    <source>
        <dbReference type="ARBA" id="ARBA00001946"/>
    </source>
</evidence>
<dbReference type="PANTHER" id="PTHR47545">
    <property type="entry name" value="MULTIFUNCTIONAL CCA PROTEIN"/>
    <property type="match status" value="1"/>
</dbReference>
<evidence type="ECO:0000256" key="7">
    <source>
        <dbReference type="ARBA" id="ARBA00022800"/>
    </source>
</evidence>
<name>A0A8G2C8H8_9BACT</name>
<dbReference type="GO" id="GO:0046872">
    <property type="term" value="F:metal ion binding"/>
    <property type="evidence" value="ECO:0007669"/>
    <property type="project" value="UniProtKB-KW"/>
</dbReference>
<keyword evidence="9" id="KW-0460">Magnesium</keyword>
<dbReference type="Pfam" id="PF12627">
    <property type="entry name" value="PolyA_pol_RNAbd"/>
    <property type="match status" value="1"/>
</dbReference>
<dbReference type="InterPro" id="IPR032828">
    <property type="entry name" value="PolyA_RNA-bd"/>
</dbReference>
<dbReference type="SUPFAM" id="SSF81891">
    <property type="entry name" value="Poly A polymerase C-terminal region-like"/>
    <property type="match status" value="1"/>
</dbReference>
<keyword evidence="7" id="KW-0692">RNA repair</keyword>
<dbReference type="PANTHER" id="PTHR47545:SF1">
    <property type="entry name" value="MULTIFUNCTIONAL CCA PROTEIN"/>
    <property type="match status" value="1"/>
</dbReference>
<evidence type="ECO:0000259" key="13">
    <source>
        <dbReference type="Pfam" id="PF12627"/>
    </source>
</evidence>
<keyword evidence="2 11" id="KW-0808">Transferase</keyword>
<accession>A0A8G2C8H8</accession>